<dbReference type="Gene3D" id="3.60.15.10">
    <property type="entry name" value="Ribonuclease Z/Hydroxyacylglutathione hydrolase-like"/>
    <property type="match status" value="1"/>
</dbReference>
<dbReference type="PANTHER" id="PTHR42951:SF4">
    <property type="entry name" value="ACYL-COENZYME A THIOESTERASE MBLAC2"/>
    <property type="match status" value="1"/>
</dbReference>
<dbReference type="eggNOG" id="COG0491">
    <property type="taxonomic scope" value="Bacteria"/>
</dbReference>
<dbReference type="AlphaFoldDB" id="L1Q375"/>
<evidence type="ECO:0000313" key="2">
    <source>
        <dbReference type="EMBL" id="EKY22160.1"/>
    </source>
</evidence>
<dbReference type="EMBL" id="AMEZ01000135">
    <property type="protein sequence ID" value="EKY22160.1"/>
    <property type="molecule type" value="Genomic_DNA"/>
</dbReference>
<organism evidence="2 3">
    <name type="scientific">Clostridium celatum DSM 1785</name>
    <dbReference type="NCBI Taxonomy" id="545697"/>
    <lineage>
        <taxon>Bacteria</taxon>
        <taxon>Bacillati</taxon>
        <taxon>Bacillota</taxon>
        <taxon>Clostridia</taxon>
        <taxon>Eubacteriales</taxon>
        <taxon>Clostridiaceae</taxon>
        <taxon>Clostridium</taxon>
    </lineage>
</organism>
<gene>
    <name evidence="2" type="ORF">HMPREF0216_03358</name>
</gene>
<dbReference type="InterPro" id="IPR001279">
    <property type="entry name" value="Metallo-B-lactamas"/>
</dbReference>
<proteinExistence type="predicted"/>
<dbReference type="SMART" id="SM00849">
    <property type="entry name" value="Lactamase_B"/>
    <property type="match status" value="1"/>
</dbReference>
<sequence>MLKKLTDRVYYMDYKKAGDRPTLGLIIGDNCSLVIDGGNSQNHAEEFLEKAKKVSKSPLKYLVITHHHWDHIVGANYMNLTTIVNGITYDKLKEQSKLEWTDEAIKERIKNGTEIEFCLEHIKIEHPDSNRKFTLPKGEIVFDEYLKIDLGGIKVSLEHISSDHANDNTIVSVEGDDKNTVFVGDSLYLDMFNGNWSYTKSKLIPLLIEIKCCEADYVVPSHNDIYTKDSFLEFFNYMKKIALITENKLSIDEALIAFEDEFKRKATISEKEDLLSFIYGNEKL</sequence>
<accession>L1Q375</accession>
<dbReference type="InterPro" id="IPR036866">
    <property type="entry name" value="RibonucZ/Hydroxyglut_hydro"/>
</dbReference>
<name>L1Q375_9CLOT</name>
<dbReference type="InterPro" id="IPR050855">
    <property type="entry name" value="NDM-1-like"/>
</dbReference>
<dbReference type="HOGENOM" id="CLU_086384_0_0_9"/>
<evidence type="ECO:0000259" key="1">
    <source>
        <dbReference type="SMART" id="SM00849"/>
    </source>
</evidence>
<protein>
    <submittedName>
        <fullName evidence="2">Metallo-beta-lactamase domain protein</fullName>
    </submittedName>
</protein>
<dbReference type="SUPFAM" id="SSF56281">
    <property type="entry name" value="Metallo-hydrolase/oxidoreductase"/>
    <property type="match status" value="1"/>
</dbReference>
<dbReference type="OrthoDB" id="420651at2"/>
<dbReference type="PANTHER" id="PTHR42951">
    <property type="entry name" value="METALLO-BETA-LACTAMASE DOMAIN-CONTAINING"/>
    <property type="match status" value="1"/>
</dbReference>
<keyword evidence="3" id="KW-1185">Reference proteome</keyword>
<dbReference type="Proteomes" id="UP000010420">
    <property type="component" value="Unassembled WGS sequence"/>
</dbReference>
<dbReference type="PATRIC" id="fig|545697.3.peg.3281"/>
<reference evidence="2 3" key="1">
    <citation type="submission" date="2012-05" db="EMBL/GenBank/DDBJ databases">
        <authorList>
            <person name="Weinstock G."/>
            <person name="Sodergren E."/>
            <person name="Lobos E.A."/>
            <person name="Fulton L."/>
            <person name="Fulton R."/>
            <person name="Courtney L."/>
            <person name="Fronick C."/>
            <person name="O'Laughlin M."/>
            <person name="Godfrey J."/>
            <person name="Wilson R.M."/>
            <person name="Miner T."/>
            <person name="Farmer C."/>
            <person name="Delehaunty K."/>
            <person name="Cordes M."/>
            <person name="Minx P."/>
            <person name="Tomlinson C."/>
            <person name="Chen J."/>
            <person name="Wollam A."/>
            <person name="Pepin K.H."/>
            <person name="Bhonagiri V."/>
            <person name="Zhang X."/>
            <person name="Suruliraj S."/>
            <person name="Warren W."/>
            <person name="Mitreva M."/>
            <person name="Mardis E.R."/>
            <person name="Wilson R.K."/>
        </authorList>
    </citation>
    <scope>NUCLEOTIDE SEQUENCE [LARGE SCALE GENOMIC DNA]</scope>
    <source>
        <strain evidence="2 3">DSM 1785</strain>
    </source>
</reference>
<evidence type="ECO:0000313" key="3">
    <source>
        <dbReference type="Proteomes" id="UP000010420"/>
    </source>
</evidence>
<feature type="domain" description="Metallo-beta-lactamase" evidence="1">
    <location>
        <begin position="21"/>
        <end position="222"/>
    </location>
</feature>
<dbReference type="STRING" id="545697.HMPREF0216_03358"/>
<dbReference type="Pfam" id="PF00753">
    <property type="entry name" value="Lactamase_B"/>
    <property type="match status" value="1"/>
</dbReference>
<comment type="caution">
    <text evidence="2">The sequence shown here is derived from an EMBL/GenBank/DDBJ whole genome shotgun (WGS) entry which is preliminary data.</text>
</comment>
<dbReference type="RefSeq" id="WP_005216240.1">
    <property type="nucleotide sequence ID" value="NZ_KB291716.1"/>
</dbReference>